<gene>
    <name evidence="5" type="ORF">APZ00_11165</name>
</gene>
<dbReference type="GO" id="GO:0016709">
    <property type="term" value="F:oxidoreductase activity, acting on paired donors, with incorporation or reduction of molecular oxygen, NAD(P)H as one donor, and incorporation of one atom of oxygen"/>
    <property type="evidence" value="ECO:0007669"/>
    <property type="project" value="UniProtKB-ARBA"/>
</dbReference>
<evidence type="ECO:0000259" key="4">
    <source>
        <dbReference type="Pfam" id="PF01494"/>
    </source>
</evidence>
<dbReference type="Gene3D" id="3.40.30.120">
    <property type="match status" value="1"/>
</dbReference>
<evidence type="ECO:0000256" key="3">
    <source>
        <dbReference type="ARBA" id="ARBA00022827"/>
    </source>
</evidence>
<dbReference type="Proteomes" id="UP000064921">
    <property type="component" value="Chromosome"/>
</dbReference>
<comment type="cofactor">
    <cofactor evidence="1">
        <name>FAD</name>
        <dbReference type="ChEBI" id="CHEBI:57692"/>
    </cofactor>
</comment>
<dbReference type="Gene3D" id="3.30.9.10">
    <property type="entry name" value="D-Amino Acid Oxidase, subunit A, domain 2"/>
    <property type="match status" value="1"/>
</dbReference>
<evidence type="ECO:0000313" key="6">
    <source>
        <dbReference type="Proteomes" id="UP000064921"/>
    </source>
</evidence>
<dbReference type="PRINTS" id="PR00420">
    <property type="entry name" value="RNGMNOXGNASE"/>
</dbReference>
<dbReference type="RefSeq" id="WP_058898928.1">
    <property type="nucleotide sequence ID" value="NZ_CP013068.1"/>
</dbReference>
<dbReference type="PANTHER" id="PTHR43004:SF19">
    <property type="entry name" value="BINDING MONOOXYGENASE, PUTATIVE (JCVI)-RELATED"/>
    <property type="match status" value="1"/>
</dbReference>
<proteinExistence type="predicted"/>
<evidence type="ECO:0000313" key="5">
    <source>
        <dbReference type="EMBL" id="ALV27555.1"/>
    </source>
</evidence>
<dbReference type="SUPFAM" id="SSF51905">
    <property type="entry name" value="FAD/NAD(P)-binding domain"/>
    <property type="match status" value="1"/>
</dbReference>
<keyword evidence="6" id="KW-1185">Reference proteome</keyword>
<organism evidence="5 6">
    <name type="scientific">Pannonibacter phragmitetus</name>
    <dbReference type="NCBI Taxonomy" id="121719"/>
    <lineage>
        <taxon>Bacteria</taxon>
        <taxon>Pseudomonadati</taxon>
        <taxon>Pseudomonadota</taxon>
        <taxon>Alphaproteobacteria</taxon>
        <taxon>Hyphomicrobiales</taxon>
        <taxon>Stappiaceae</taxon>
        <taxon>Pannonibacter</taxon>
    </lineage>
</organism>
<evidence type="ECO:0000256" key="1">
    <source>
        <dbReference type="ARBA" id="ARBA00001974"/>
    </source>
</evidence>
<dbReference type="AlphaFoldDB" id="A0A0U3PFI2"/>
<sequence>MAGQTERTEETTVVILGGGPVGLFLANELSYRGIDYILIEQGEGKVYFPAGENFFSRTMEHMRRWGIASSFRNGTGFPPGMARNVGFCTRIGGKPLAFFPGTSNAGAPAADPYSPEGGFFYPKKEFDPALRRAAEARGGDLRYQTRLLFFKQERDAGHVDCTVEGPDKETYVIRGKWLAACDGGRSGVRKALGIRFAGTFGEGYNFATYFRCHGLSERLNAMFGNRMAQVHTLSDDRRAYLTSVDGDAEWRLSIYTEAAETLDPAEIVRPVIGPDLDFEVIQAQPWFGHRVVAERYRDGRVFLLGDAAHLRWPKGGFGANTGFGDAVDFGWKVAAVSEGWAPEALLDTYETERRPVAIRNTNEAANNRVLDHMIQPSPVLDEESPAGEAARKAMHEKLFALRLREFNTPGIQLGHRYRNSPVIVPDGSLEGPDDHMVYIPTTYPGARAPHFEFGDGSSILDHYGRGYTLVVTGNVSGADDFVRAGKALGIPVRAVHYTDAALRKLYECALVLVRPDGHVCWRGDTPPESAGSVWLAVSGRLLQPDAFHQTGCDELS</sequence>
<evidence type="ECO:0000256" key="2">
    <source>
        <dbReference type="ARBA" id="ARBA00022630"/>
    </source>
</evidence>
<dbReference type="NCBIfam" id="NF004780">
    <property type="entry name" value="PRK06126.1"/>
    <property type="match status" value="1"/>
</dbReference>
<protein>
    <recommendedName>
        <fullName evidence="4">FAD-binding domain-containing protein</fullName>
    </recommendedName>
</protein>
<dbReference type="Gene3D" id="3.50.50.60">
    <property type="entry name" value="FAD/NAD(P)-binding domain"/>
    <property type="match status" value="1"/>
</dbReference>
<keyword evidence="3" id="KW-0274">FAD</keyword>
<dbReference type="InterPro" id="IPR002938">
    <property type="entry name" value="FAD-bd"/>
</dbReference>
<reference evidence="5 6" key="1">
    <citation type="submission" date="2015-10" db="EMBL/GenBank/DDBJ databases">
        <title>The world's first case of liver abscess caused by Pannonibacter phragmitetus.</title>
        <authorList>
            <person name="Ming D."/>
            <person name="Wang M."/>
            <person name="Zhou Y."/>
            <person name="Jiang T."/>
            <person name="Hu S."/>
        </authorList>
    </citation>
    <scope>NUCLEOTIDE SEQUENCE [LARGE SCALE GENOMIC DNA]</scope>
    <source>
        <strain evidence="5 6">31801</strain>
    </source>
</reference>
<dbReference type="KEGG" id="pphr:APZ00_11165"/>
<dbReference type="EMBL" id="CP013068">
    <property type="protein sequence ID" value="ALV27555.1"/>
    <property type="molecule type" value="Genomic_DNA"/>
</dbReference>
<feature type="domain" description="FAD-binding" evidence="4">
    <location>
        <begin position="10"/>
        <end position="362"/>
    </location>
</feature>
<name>A0A0U3PFI2_9HYPH</name>
<dbReference type="Pfam" id="PF01494">
    <property type="entry name" value="FAD_binding_3"/>
    <property type="match status" value="1"/>
</dbReference>
<dbReference type="Pfam" id="PF21274">
    <property type="entry name" value="Rng_hyd_C"/>
    <property type="match status" value="1"/>
</dbReference>
<dbReference type="PANTHER" id="PTHR43004">
    <property type="entry name" value="TRK SYSTEM POTASSIUM UPTAKE PROTEIN"/>
    <property type="match status" value="1"/>
</dbReference>
<accession>A0A0U3PFI2</accession>
<dbReference type="InterPro" id="IPR050641">
    <property type="entry name" value="RIFMO-like"/>
</dbReference>
<dbReference type="GO" id="GO:0071949">
    <property type="term" value="F:FAD binding"/>
    <property type="evidence" value="ECO:0007669"/>
    <property type="project" value="InterPro"/>
</dbReference>
<dbReference type="STRING" id="121719.APZ00_11165"/>
<dbReference type="InterPro" id="IPR036188">
    <property type="entry name" value="FAD/NAD-bd_sf"/>
</dbReference>
<keyword evidence="2" id="KW-0285">Flavoprotein</keyword>